<feature type="compositionally biased region" description="Low complexity" evidence="1">
    <location>
        <begin position="108"/>
        <end position="127"/>
    </location>
</feature>
<dbReference type="Gene3D" id="2.60.120.560">
    <property type="entry name" value="Exo-inulinase, domain 1"/>
    <property type="match status" value="1"/>
</dbReference>
<feature type="chain" id="PRO_5006133024" description="3-keto-disaccharide hydrolase domain-containing protein" evidence="2">
    <location>
        <begin position="23"/>
        <end position="342"/>
    </location>
</feature>
<protein>
    <recommendedName>
        <fullName evidence="5">3-keto-disaccharide hydrolase domain-containing protein</fullName>
    </recommendedName>
</protein>
<evidence type="ECO:0000313" key="4">
    <source>
        <dbReference type="Proteomes" id="UP000050501"/>
    </source>
</evidence>
<dbReference type="PROSITE" id="PS51257">
    <property type="entry name" value="PROKAR_LIPOPROTEIN"/>
    <property type="match status" value="1"/>
</dbReference>
<dbReference type="AlphaFoldDB" id="A0A0P6XF15"/>
<dbReference type="RefSeq" id="WP_075071100.1">
    <property type="nucleotide sequence ID" value="NZ_LGCM01000035.1"/>
</dbReference>
<feature type="compositionally biased region" description="Polar residues" evidence="1">
    <location>
        <begin position="41"/>
        <end position="59"/>
    </location>
</feature>
<comment type="caution">
    <text evidence="3">The sequence shown here is derived from an EMBL/GenBank/DDBJ whole genome shotgun (WGS) entry which is preliminary data.</text>
</comment>
<dbReference type="EMBL" id="LGCM01000035">
    <property type="protein sequence ID" value="KPL81824.1"/>
    <property type="molecule type" value="Genomic_DNA"/>
</dbReference>
<proteinExistence type="predicted"/>
<dbReference type="Proteomes" id="UP000050501">
    <property type="component" value="Unassembled WGS sequence"/>
</dbReference>
<evidence type="ECO:0008006" key="5">
    <source>
        <dbReference type="Google" id="ProtNLM"/>
    </source>
</evidence>
<gene>
    <name evidence="3" type="ORF">ADN01_09580</name>
</gene>
<evidence type="ECO:0000256" key="2">
    <source>
        <dbReference type="SAM" id="SignalP"/>
    </source>
</evidence>
<name>A0A0P6XF15_9CHLR</name>
<organism evidence="3 4">
    <name type="scientific">Levilinea saccharolytica</name>
    <dbReference type="NCBI Taxonomy" id="229921"/>
    <lineage>
        <taxon>Bacteria</taxon>
        <taxon>Bacillati</taxon>
        <taxon>Chloroflexota</taxon>
        <taxon>Anaerolineae</taxon>
        <taxon>Anaerolineales</taxon>
        <taxon>Anaerolineaceae</taxon>
        <taxon>Levilinea</taxon>
    </lineage>
</organism>
<dbReference type="STRING" id="229921.ADN01_09580"/>
<evidence type="ECO:0000313" key="3">
    <source>
        <dbReference type="EMBL" id="KPL81824.1"/>
    </source>
</evidence>
<keyword evidence="4" id="KW-1185">Reference proteome</keyword>
<feature type="compositionally biased region" description="Low complexity" evidence="1">
    <location>
        <begin position="69"/>
        <end position="100"/>
    </location>
</feature>
<evidence type="ECO:0000256" key="1">
    <source>
        <dbReference type="SAM" id="MobiDB-lite"/>
    </source>
</evidence>
<keyword evidence="2" id="KW-0732">Signal</keyword>
<sequence length="342" mass="36001">MKKILPLLLMAAVLLASCSGGAGGMSDSDMATQVAAILTGMPSNTPGPTEPPTATSQPTEPKVIEITLEPTATATEQPTETVEPTATEEAAAEVSPTTEENQSGGGSPDSTAAPTSAPGTPGSPTAPITLTPGGTPTATVIPPDDPRARLGKPTSQDPLDDADAWVWPTGASDYTEVAFKNGSMFLKGLTEDSGWRLPLIDSVPDMYIEMTAAPQKCDKADNYGIIFRVPNLRDPQRGYLFAVSCEGKFAVWKWDGEAKPKGKATMLIYWKADKAINAGADQVNRLGVMATGNQFDLYVNGVKVGSVSDTSYTKGSFGVFVNPAADTEFTVRIDEMTVWHLP</sequence>
<feature type="region of interest" description="Disordered" evidence="1">
    <location>
        <begin position="39"/>
        <end position="163"/>
    </location>
</feature>
<accession>A0A0P6XF15</accession>
<feature type="signal peptide" evidence="2">
    <location>
        <begin position="1"/>
        <end position="22"/>
    </location>
</feature>
<reference evidence="3 4" key="1">
    <citation type="submission" date="2015-07" db="EMBL/GenBank/DDBJ databases">
        <title>Genome sequence of Levilinea saccharolytica DSM 16555.</title>
        <authorList>
            <person name="Hemp J."/>
            <person name="Ward L.M."/>
            <person name="Pace L.A."/>
            <person name="Fischer W.W."/>
        </authorList>
    </citation>
    <scope>NUCLEOTIDE SEQUENCE [LARGE SCALE GENOMIC DNA]</scope>
    <source>
        <strain evidence="3 4">KIBI-1</strain>
    </source>
</reference>